<organism evidence="1 2">
    <name type="scientific">Acididesulfobacter guangdongensis</name>
    <dbReference type="NCBI Taxonomy" id="2597225"/>
    <lineage>
        <taxon>Bacteria</taxon>
        <taxon>Deltaproteobacteria</taxon>
        <taxon>Candidatus Acidulodesulfobacterales</taxon>
        <taxon>Candidatus Acididesulfobacter</taxon>
    </lineage>
</organism>
<dbReference type="InterPro" id="IPR027417">
    <property type="entry name" value="P-loop_NTPase"/>
</dbReference>
<dbReference type="Proteomes" id="UP000316562">
    <property type="component" value="Unassembled WGS sequence"/>
</dbReference>
<dbReference type="Gene3D" id="3.40.50.300">
    <property type="entry name" value="P-loop containing nucleotide triphosphate hydrolases"/>
    <property type="match status" value="1"/>
</dbReference>
<proteinExistence type="predicted"/>
<gene>
    <name evidence="1" type="ORF">EVJ46_05355</name>
</gene>
<evidence type="ECO:0000313" key="2">
    <source>
        <dbReference type="Proteomes" id="UP000316562"/>
    </source>
</evidence>
<accession>A0A519BGP6</accession>
<comment type="caution">
    <text evidence="1">The sequence shown here is derived from an EMBL/GenBank/DDBJ whole genome shotgun (WGS) entry which is preliminary data.</text>
</comment>
<protein>
    <recommendedName>
        <fullName evidence="3">Sulfotransferase domain-containing protein</fullName>
    </recommendedName>
</protein>
<reference evidence="1 2" key="1">
    <citation type="journal article" date="2019" name="ISME J.">
        <title>Insights into ecological role of a new deltaproteobacterial order Candidatus Acidulodesulfobacterales by metagenomics and metatranscriptomics.</title>
        <authorList>
            <person name="Tan S."/>
            <person name="Liu J."/>
            <person name="Fang Y."/>
            <person name="Hedlund B.P."/>
            <person name="Lian Z.H."/>
            <person name="Huang L.Y."/>
            <person name="Li J.T."/>
            <person name="Huang L.N."/>
            <person name="Li W.J."/>
            <person name="Jiang H.C."/>
            <person name="Dong H.L."/>
            <person name="Shu W.S."/>
        </authorList>
    </citation>
    <scope>NUCLEOTIDE SEQUENCE [LARGE SCALE GENOMIC DNA]</scope>
    <source>
        <strain evidence="1">AP2</strain>
    </source>
</reference>
<name>A0A519BGP6_ACIG2</name>
<evidence type="ECO:0008006" key="3">
    <source>
        <dbReference type="Google" id="ProtNLM"/>
    </source>
</evidence>
<dbReference type="AlphaFoldDB" id="A0A519BGP6"/>
<sequence>MRKKIFLHIGTHKTGTTALQSTLSVNYKYLKKKGILYPSAGKFGKFGGHHNIIAQLNNDMQNFKKKYGTLEDLCSEIKRTNFPVVIISSENFQCLYSKPDKLQILKNCFERCGYSTEVIIFLREQIPYMIELYRELLKYGLDISFEEYTKEILDSGKFILNPTKKFSETFSFIYEDTIKSFADVFGEKNINCMQYAFPIEPIFFKATGLSNLYENLKPVTRADLTNKPLPFIKALALEYYNNKTSKNEIRDKVKQIGRNHIISWPLPSLYSIDNHIEPYICRIKTEFFFEKFTGSNIRLNANYGLKLPINNEYYASPKTQQTSKYDCYRDYSVSVETLANKAIGISKLPLIAGKALRKFYKFLNPLKRILYKFADYEYNKRT</sequence>
<evidence type="ECO:0000313" key="1">
    <source>
        <dbReference type="EMBL" id="RZD16447.1"/>
    </source>
</evidence>
<dbReference type="EMBL" id="SGBC01000002">
    <property type="protein sequence ID" value="RZD16447.1"/>
    <property type="molecule type" value="Genomic_DNA"/>
</dbReference>